<dbReference type="EMBL" id="CADEAL010004250">
    <property type="protein sequence ID" value="CAB1455344.1"/>
    <property type="molecule type" value="Genomic_DNA"/>
</dbReference>
<comment type="caution">
    <text evidence="2">The sequence shown here is derived from an EMBL/GenBank/DDBJ whole genome shotgun (WGS) entry which is preliminary data.</text>
</comment>
<name>A0A9N7VRE7_PLEPL</name>
<evidence type="ECO:0000313" key="3">
    <source>
        <dbReference type="Proteomes" id="UP001153269"/>
    </source>
</evidence>
<dbReference type="AlphaFoldDB" id="A0A9N7VRE7"/>
<accession>A0A9N7VRE7</accession>
<dbReference type="Proteomes" id="UP001153269">
    <property type="component" value="Unassembled WGS sequence"/>
</dbReference>
<sequence>MLDEFFHHISLGNVKSDTRVHVAATSGPLLKGAFMRHVRDHGTPCPSRYVQFTGYRAGKKKKEAAGGGEEEEEKEREEEGLHCDLSLSTGIDPPPSKPKPTGQLTPPPPPPHIWPFTIA</sequence>
<evidence type="ECO:0000313" key="2">
    <source>
        <dbReference type="EMBL" id="CAB1455344.1"/>
    </source>
</evidence>
<protein>
    <submittedName>
        <fullName evidence="2">Uncharacterized protein</fullName>
    </submittedName>
</protein>
<organism evidence="2 3">
    <name type="scientific">Pleuronectes platessa</name>
    <name type="common">European plaice</name>
    <dbReference type="NCBI Taxonomy" id="8262"/>
    <lineage>
        <taxon>Eukaryota</taxon>
        <taxon>Metazoa</taxon>
        <taxon>Chordata</taxon>
        <taxon>Craniata</taxon>
        <taxon>Vertebrata</taxon>
        <taxon>Euteleostomi</taxon>
        <taxon>Actinopterygii</taxon>
        <taxon>Neopterygii</taxon>
        <taxon>Teleostei</taxon>
        <taxon>Neoteleostei</taxon>
        <taxon>Acanthomorphata</taxon>
        <taxon>Carangaria</taxon>
        <taxon>Pleuronectiformes</taxon>
        <taxon>Pleuronectoidei</taxon>
        <taxon>Pleuronectidae</taxon>
        <taxon>Pleuronectes</taxon>
    </lineage>
</organism>
<gene>
    <name evidence="2" type="ORF">PLEPLA_LOCUS43119</name>
</gene>
<keyword evidence="3" id="KW-1185">Reference proteome</keyword>
<feature type="region of interest" description="Disordered" evidence="1">
    <location>
        <begin position="56"/>
        <end position="119"/>
    </location>
</feature>
<reference evidence="2" key="1">
    <citation type="submission" date="2020-03" db="EMBL/GenBank/DDBJ databases">
        <authorList>
            <person name="Weist P."/>
        </authorList>
    </citation>
    <scope>NUCLEOTIDE SEQUENCE</scope>
</reference>
<evidence type="ECO:0000256" key="1">
    <source>
        <dbReference type="SAM" id="MobiDB-lite"/>
    </source>
</evidence>
<proteinExistence type="predicted"/>